<protein>
    <submittedName>
        <fullName evidence="8">PTS sugar transporter subunit IIA</fullName>
    </submittedName>
</protein>
<proteinExistence type="predicted"/>
<dbReference type="InterPro" id="IPR002178">
    <property type="entry name" value="PTS_EIIA_type-2_dom"/>
</dbReference>
<evidence type="ECO:0000256" key="1">
    <source>
        <dbReference type="ARBA" id="ARBA00004496"/>
    </source>
</evidence>
<dbReference type="GO" id="GO:0005737">
    <property type="term" value="C:cytoplasm"/>
    <property type="evidence" value="ECO:0007669"/>
    <property type="project" value="UniProtKB-SubCell"/>
</dbReference>
<gene>
    <name evidence="8" type="ORF">G9399_12735</name>
</gene>
<dbReference type="Pfam" id="PF00359">
    <property type="entry name" value="PTS_EIIA_2"/>
    <property type="match status" value="1"/>
</dbReference>
<evidence type="ECO:0000259" key="7">
    <source>
        <dbReference type="PROSITE" id="PS51094"/>
    </source>
</evidence>
<evidence type="ECO:0000256" key="4">
    <source>
        <dbReference type="ARBA" id="ARBA00022679"/>
    </source>
</evidence>
<dbReference type="CDD" id="cd00211">
    <property type="entry name" value="PTS_IIA_fru"/>
    <property type="match status" value="1"/>
</dbReference>
<evidence type="ECO:0000256" key="5">
    <source>
        <dbReference type="ARBA" id="ARBA00022683"/>
    </source>
</evidence>
<dbReference type="PROSITE" id="PS51094">
    <property type="entry name" value="PTS_EIIA_TYPE_2"/>
    <property type="match status" value="1"/>
</dbReference>
<evidence type="ECO:0000256" key="6">
    <source>
        <dbReference type="ARBA" id="ARBA00022777"/>
    </source>
</evidence>
<dbReference type="AlphaFoldDB" id="A0AAE7JTH3"/>
<dbReference type="PANTHER" id="PTHR36203:SF4">
    <property type="entry name" value="MANNITOL-SPECIFIC CRYPTIC PHOSPHOTRANSFERASE ENZYME IIA COMPONENT"/>
    <property type="match status" value="1"/>
</dbReference>
<dbReference type="GO" id="GO:0016301">
    <property type="term" value="F:kinase activity"/>
    <property type="evidence" value="ECO:0007669"/>
    <property type="project" value="UniProtKB-KW"/>
</dbReference>
<evidence type="ECO:0000313" key="9">
    <source>
        <dbReference type="Proteomes" id="UP000503464"/>
    </source>
</evidence>
<keyword evidence="5" id="KW-0598">Phosphotransferase system</keyword>
<reference evidence="9" key="1">
    <citation type="submission" date="2020-03" db="EMBL/GenBank/DDBJ databases">
        <title>Genome sequences of seven Enterobacteriaceae strains isolated from Canadian wastewater treatment facilities.</title>
        <authorList>
            <person name="Huang H."/>
            <person name="Chmara J.T."/>
            <person name="Duceppe M.-O."/>
        </authorList>
    </citation>
    <scope>NUCLEOTIDE SEQUENCE [LARGE SCALE GENOMIC DNA]</scope>
    <source>
        <strain evidence="9">Biosolid 3</strain>
    </source>
</reference>
<accession>A0AAE7JTH3</accession>
<evidence type="ECO:0000256" key="2">
    <source>
        <dbReference type="ARBA" id="ARBA00022448"/>
    </source>
</evidence>
<dbReference type="GO" id="GO:0009401">
    <property type="term" value="P:phosphoenolpyruvate-dependent sugar phosphotransferase system"/>
    <property type="evidence" value="ECO:0007669"/>
    <property type="project" value="UniProtKB-KW"/>
</dbReference>
<dbReference type="Proteomes" id="UP000503464">
    <property type="component" value="Chromosome"/>
</dbReference>
<keyword evidence="3" id="KW-0963">Cytoplasm</keyword>
<dbReference type="PANTHER" id="PTHR36203">
    <property type="entry name" value="ASCORBATE-SPECIFIC PTS SYSTEM EIIA COMPONENT"/>
    <property type="match status" value="1"/>
</dbReference>
<keyword evidence="6" id="KW-0418">Kinase</keyword>
<evidence type="ECO:0000256" key="3">
    <source>
        <dbReference type="ARBA" id="ARBA00022490"/>
    </source>
</evidence>
<dbReference type="SUPFAM" id="SSF55804">
    <property type="entry name" value="Phoshotransferase/anion transport protein"/>
    <property type="match status" value="1"/>
</dbReference>
<dbReference type="InterPro" id="IPR016152">
    <property type="entry name" value="PTrfase/Anion_transptr"/>
</dbReference>
<keyword evidence="2" id="KW-0813">Transport</keyword>
<dbReference type="RefSeq" id="WP_173409236.1">
    <property type="nucleotide sequence ID" value="NZ_CP054160.3"/>
</dbReference>
<feature type="domain" description="PTS EIIA type-2" evidence="7">
    <location>
        <begin position="6"/>
        <end position="148"/>
    </location>
</feature>
<dbReference type="EMBL" id="CP054160">
    <property type="protein sequence ID" value="QKJ59059.1"/>
    <property type="molecule type" value="Genomic_DNA"/>
</dbReference>
<dbReference type="Gene3D" id="3.40.930.10">
    <property type="entry name" value="Mannitol-specific EII, Chain A"/>
    <property type="match status" value="1"/>
</dbReference>
<dbReference type="InterPro" id="IPR051351">
    <property type="entry name" value="Ascorbate-PTS_EIIA_comp"/>
</dbReference>
<keyword evidence="8" id="KW-0762">Sugar transport</keyword>
<organism evidence="8 9">
    <name type="scientific">Serratia fonticola</name>
    <dbReference type="NCBI Taxonomy" id="47917"/>
    <lineage>
        <taxon>Bacteria</taxon>
        <taxon>Pseudomonadati</taxon>
        <taxon>Pseudomonadota</taxon>
        <taxon>Gammaproteobacteria</taxon>
        <taxon>Enterobacterales</taxon>
        <taxon>Yersiniaceae</taxon>
        <taxon>Serratia</taxon>
    </lineage>
</organism>
<evidence type="ECO:0000313" key="8">
    <source>
        <dbReference type="EMBL" id="QKJ59059.1"/>
    </source>
</evidence>
<comment type="subcellular location">
    <subcellularLocation>
        <location evidence="1">Cytoplasm</location>
    </subcellularLocation>
</comment>
<name>A0AAE7JTH3_SERFO</name>
<sequence>MNGLIDYFPENAFTVHQQDCDWQQAIDLSMRCLLENNIVEPRYVAAIKHSTQNNGAYYILTPEVAMPHARPEEGALGTALTLTVLPLGVYFNDDNPQVKVLIGLAAKDADSHINAIQLLSEMFCDDQAIKQLTQAAKVSEIKEIIQRF</sequence>
<keyword evidence="4" id="KW-0808">Transferase</keyword>